<dbReference type="PANTHER" id="PTHR18952">
    <property type="entry name" value="CARBONIC ANHYDRASE"/>
    <property type="match status" value="1"/>
</dbReference>
<sequence>MTKYAAFYVPLTAAALALTGGVSAWAASASAPTSTAALAPASIPAGALELAPPGGGWSYEGGAGPEHWGEIASTCASTPTSRQSPVDIPLRSLTESRKVKAPVLDYERAAFTVRDTGETIQGDLTTVGSNAITLDGTRFELRQFHLHTPSEHTIDGEPAAMELHLVHQSAEGRLAVLGVLLELGRENAALAGFFDAIPSAAAAAATSSVAPRPVEINPAHLVPGWSDLIRYDGSLTTPPCSEGVLWNVYERPRTISKSQLAAFTAVHPENSRPVQPLNGRSLFEVDAD</sequence>
<dbReference type="RefSeq" id="WP_204809264.1">
    <property type="nucleotide sequence ID" value="NZ_BAAAIY010000003.1"/>
</dbReference>
<dbReference type="Proteomes" id="UP001596305">
    <property type="component" value="Unassembled WGS sequence"/>
</dbReference>
<reference evidence="4" key="1">
    <citation type="journal article" date="2019" name="Int. J. Syst. Evol. Microbiol.">
        <title>The Global Catalogue of Microorganisms (GCM) 10K type strain sequencing project: providing services to taxonomists for standard genome sequencing and annotation.</title>
        <authorList>
            <consortium name="The Broad Institute Genomics Platform"/>
            <consortium name="The Broad Institute Genome Sequencing Center for Infectious Disease"/>
            <person name="Wu L."/>
            <person name="Ma J."/>
        </authorList>
    </citation>
    <scope>NUCLEOTIDE SEQUENCE [LARGE SCALE GENOMIC DNA]</scope>
    <source>
        <strain evidence="4">CCUG 47105</strain>
    </source>
</reference>
<dbReference type="InterPro" id="IPR001148">
    <property type="entry name" value="CA_dom"/>
</dbReference>
<dbReference type="Pfam" id="PF00194">
    <property type="entry name" value="Carb_anhydrase"/>
    <property type="match status" value="1"/>
</dbReference>
<dbReference type="InterPro" id="IPR041891">
    <property type="entry name" value="Alpha_CA_prokaryot-like"/>
</dbReference>
<proteinExistence type="predicted"/>
<keyword evidence="1" id="KW-0732">Signal</keyword>
<evidence type="ECO:0000259" key="2">
    <source>
        <dbReference type="PROSITE" id="PS51144"/>
    </source>
</evidence>
<feature type="chain" id="PRO_5046281611" evidence="1">
    <location>
        <begin position="27"/>
        <end position="288"/>
    </location>
</feature>
<feature type="signal peptide" evidence="1">
    <location>
        <begin position="1"/>
        <end position="26"/>
    </location>
</feature>
<dbReference type="EMBL" id="JBHSTM010000004">
    <property type="protein sequence ID" value="MFC6424721.1"/>
    <property type="molecule type" value="Genomic_DNA"/>
</dbReference>
<comment type="caution">
    <text evidence="3">The sequence shown here is derived from an EMBL/GenBank/DDBJ whole genome shotgun (WGS) entry which is preliminary data.</text>
</comment>
<name>A0ABW1X8H6_9CELL</name>
<evidence type="ECO:0000313" key="3">
    <source>
        <dbReference type="EMBL" id="MFC6424721.1"/>
    </source>
</evidence>
<dbReference type="InterPro" id="IPR036398">
    <property type="entry name" value="CA_dom_sf"/>
</dbReference>
<organism evidence="3 4">
    <name type="scientific">Oerskovia paurometabola</name>
    <dbReference type="NCBI Taxonomy" id="162170"/>
    <lineage>
        <taxon>Bacteria</taxon>
        <taxon>Bacillati</taxon>
        <taxon>Actinomycetota</taxon>
        <taxon>Actinomycetes</taxon>
        <taxon>Micrococcales</taxon>
        <taxon>Cellulomonadaceae</taxon>
        <taxon>Oerskovia</taxon>
    </lineage>
</organism>
<evidence type="ECO:0000313" key="4">
    <source>
        <dbReference type="Proteomes" id="UP001596305"/>
    </source>
</evidence>
<dbReference type="CDD" id="cd03124">
    <property type="entry name" value="alpha_CA_prokaryotic_like"/>
    <property type="match status" value="1"/>
</dbReference>
<dbReference type="Gene3D" id="3.10.200.10">
    <property type="entry name" value="Alpha carbonic anhydrase"/>
    <property type="match status" value="1"/>
</dbReference>
<gene>
    <name evidence="3" type="ORF">ACFP71_07790</name>
</gene>
<accession>A0ABW1X8H6</accession>
<evidence type="ECO:0000256" key="1">
    <source>
        <dbReference type="SAM" id="SignalP"/>
    </source>
</evidence>
<keyword evidence="4" id="KW-1185">Reference proteome</keyword>
<dbReference type="PROSITE" id="PS51144">
    <property type="entry name" value="ALPHA_CA_2"/>
    <property type="match status" value="1"/>
</dbReference>
<dbReference type="InterPro" id="IPR023561">
    <property type="entry name" value="Carbonic_anhydrase_a-class"/>
</dbReference>
<feature type="domain" description="Alpha-carbonic anhydrase" evidence="2">
    <location>
        <begin position="55"/>
        <end position="286"/>
    </location>
</feature>
<dbReference type="SUPFAM" id="SSF51069">
    <property type="entry name" value="Carbonic anhydrase"/>
    <property type="match status" value="1"/>
</dbReference>
<dbReference type="SMART" id="SM01057">
    <property type="entry name" value="Carb_anhydrase"/>
    <property type="match status" value="1"/>
</dbReference>
<dbReference type="PANTHER" id="PTHR18952:SF208">
    <property type="entry name" value="CARBONIC ANHYDRASE XA-RELATED"/>
    <property type="match status" value="1"/>
</dbReference>
<protein>
    <submittedName>
        <fullName evidence="3">Carbonic anhydrase</fullName>
    </submittedName>
</protein>